<feature type="domain" description="SPX" evidence="8">
    <location>
        <begin position="1"/>
        <end position="278"/>
    </location>
</feature>
<comment type="similarity">
    <text evidence="2">Belongs to the SYG1 (TC 2.A.94) family.</text>
</comment>
<dbReference type="AlphaFoldDB" id="A0A9N8YN20"/>
<keyword evidence="4 6" id="KW-1133">Transmembrane helix</keyword>
<gene>
    <name evidence="9" type="ORF">AGERDE_LOCUS470</name>
</gene>
<dbReference type="PROSITE" id="PS51382">
    <property type="entry name" value="SPX"/>
    <property type="match status" value="1"/>
</dbReference>
<evidence type="ECO:0000256" key="2">
    <source>
        <dbReference type="ARBA" id="ARBA00009665"/>
    </source>
</evidence>
<dbReference type="CDD" id="cd14475">
    <property type="entry name" value="SPX_SYG1_like"/>
    <property type="match status" value="1"/>
</dbReference>
<dbReference type="PANTHER" id="PTHR10783:SF103">
    <property type="entry name" value="SOLUTE CARRIER FAMILY 53 MEMBER 1"/>
    <property type="match status" value="1"/>
</dbReference>
<keyword evidence="5 6" id="KW-0472">Membrane</keyword>
<dbReference type="InterPro" id="IPR004331">
    <property type="entry name" value="SPX_dom"/>
</dbReference>
<dbReference type="PROSITE" id="PS51380">
    <property type="entry name" value="EXS"/>
    <property type="match status" value="1"/>
</dbReference>
<protein>
    <submittedName>
        <fullName evidence="9">2931_t:CDS:1</fullName>
    </submittedName>
</protein>
<proteinExistence type="inferred from homology"/>
<dbReference type="GO" id="GO:0006817">
    <property type="term" value="P:phosphate ion transport"/>
    <property type="evidence" value="ECO:0007669"/>
    <property type="project" value="TreeGrafter"/>
</dbReference>
<evidence type="ECO:0000256" key="5">
    <source>
        <dbReference type="ARBA" id="ARBA00023136"/>
    </source>
</evidence>
<sequence>MKFAKVLQAELVPEWRIEYIDYKHLKKLLKRVEKAHEYEKTAKISRKPVLSYENRTLRSEGPIQAPGELNYRTWSMSSIPGMKPLIERVSTRFRASFSSPPVHYRNDIHRSVTLDNLMDHVNDDERVFFEKLDEELETITKFYKREEAKAAKNFEILKAQYKKMRELRKKQRSQDGRSVPIALVKRSIDGLSMSVRTNKIQSENAMASSPAKLIEQEKSLVDFDYRDARKKIKKAVFEFYRGTELLKNFKVLNKYGFVKILKKFDKLAGWKGGYIYMQKVNDSYFVTSKELDRIIKETENFYADKFEGGRRSEAMDKLRLPDKLHQIHHLSVWRAGIYMGISLVLIVQVFGYIFRSKIDDAWDIILRIYGGFLPPILLPLLFGLNLILWTKERINYKFIFEFDLRENLDYQQYFEFRVFFSSFFPVEFRDFFIADCLNSLSYTFFTMGIFGCAYKNEWNDLQGCTADIGKFLLLATLPPFWRLLQCLKRFLDTEKKYPLHLANAGKYMSSILVIIFASLHRSFVEQPSWGVILIISQCINSLYTFSWDVMMDWSLFQPSDNIFLRDELGFSQKSVYYFAIVSNFILRFSWTMNYYYKDHDSLILFLIGFAEMLRRWQWTFFRVESEHIINCDKRRAIKEVTLPFRPEPGELKTVTIPPTGRNSTAHVSTFLSQRIRASRDFEPRHRTMTVPHLDSEAARRLRERELSLRALERCETSSSERSVHQDRLTLNTNQYNSRRFIEDYTRARRRIPR</sequence>
<keyword evidence="10" id="KW-1185">Reference proteome</keyword>
<feature type="transmembrane region" description="Helical" evidence="6">
    <location>
        <begin position="366"/>
        <end position="388"/>
    </location>
</feature>
<evidence type="ECO:0000256" key="4">
    <source>
        <dbReference type="ARBA" id="ARBA00022989"/>
    </source>
</evidence>
<dbReference type="Pfam" id="PF03124">
    <property type="entry name" value="EXS"/>
    <property type="match status" value="1"/>
</dbReference>
<organism evidence="9 10">
    <name type="scientific">Ambispora gerdemannii</name>
    <dbReference type="NCBI Taxonomy" id="144530"/>
    <lineage>
        <taxon>Eukaryota</taxon>
        <taxon>Fungi</taxon>
        <taxon>Fungi incertae sedis</taxon>
        <taxon>Mucoromycota</taxon>
        <taxon>Glomeromycotina</taxon>
        <taxon>Glomeromycetes</taxon>
        <taxon>Archaeosporales</taxon>
        <taxon>Ambisporaceae</taxon>
        <taxon>Ambispora</taxon>
    </lineage>
</organism>
<accession>A0A9N8YN20</accession>
<dbReference type="OrthoDB" id="9970435at2759"/>
<dbReference type="Pfam" id="PF03105">
    <property type="entry name" value="SPX"/>
    <property type="match status" value="2"/>
</dbReference>
<evidence type="ECO:0000256" key="3">
    <source>
        <dbReference type="ARBA" id="ARBA00022692"/>
    </source>
</evidence>
<feature type="domain" description="EXS" evidence="7">
    <location>
        <begin position="462"/>
        <end position="654"/>
    </location>
</feature>
<dbReference type="EMBL" id="CAJVPL010000023">
    <property type="protein sequence ID" value="CAG8435090.1"/>
    <property type="molecule type" value="Genomic_DNA"/>
</dbReference>
<evidence type="ECO:0000259" key="8">
    <source>
        <dbReference type="PROSITE" id="PS51382"/>
    </source>
</evidence>
<dbReference type="GO" id="GO:0005886">
    <property type="term" value="C:plasma membrane"/>
    <property type="evidence" value="ECO:0007669"/>
    <property type="project" value="TreeGrafter"/>
</dbReference>
<dbReference type="GO" id="GO:0005794">
    <property type="term" value="C:Golgi apparatus"/>
    <property type="evidence" value="ECO:0007669"/>
    <property type="project" value="TreeGrafter"/>
</dbReference>
<evidence type="ECO:0000256" key="1">
    <source>
        <dbReference type="ARBA" id="ARBA00004141"/>
    </source>
</evidence>
<dbReference type="Proteomes" id="UP000789831">
    <property type="component" value="Unassembled WGS sequence"/>
</dbReference>
<evidence type="ECO:0000256" key="6">
    <source>
        <dbReference type="SAM" id="Phobius"/>
    </source>
</evidence>
<reference evidence="9" key="1">
    <citation type="submission" date="2021-06" db="EMBL/GenBank/DDBJ databases">
        <authorList>
            <person name="Kallberg Y."/>
            <person name="Tangrot J."/>
            <person name="Rosling A."/>
        </authorList>
    </citation>
    <scope>NUCLEOTIDE SEQUENCE</scope>
    <source>
        <strain evidence="9">MT106</strain>
    </source>
</reference>
<evidence type="ECO:0000313" key="10">
    <source>
        <dbReference type="Proteomes" id="UP000789831"/>
    </source>
</evidence>
<dbReference type="InterPro" id="IPR004342">
    <property type="entry name" value="EXS_C"/>
</dbReference>
<feature type="transmembrane region" description="Helical" evidence="6">
    <location>
        <begin position="335"/>
        <end position="354"/>
    </location>
</feature>
<dbReference type="GO" id="GO:0016036">
    <property type="term" value="P:cellular response to phosphate starvation"/>
    <property type="evidence" value="ECO:0007669"/>
    <property type="project" value="TreeGrafter"/>
</dbReference>
<dbReference type="GO" id="GO:0000822">
    <property type="term" value="F:inositol hexakisphosphate binding"/>
    <property type="evidence" value="ECO:0007669"/>
    <property type="project" value="TreeGrafter"/>
</dbReference>
<evidence type="ECO:0000259" key="7">
    <source>
        <dbReference type="PROSITE" id="PS51380"/>
    </source>
</evidence>
<keyword evidence="3 6" id="KW-0812">Transmembrane</keyword>
<comment type="subcellular location">
    <subcellularLocation>
        <location evidence="1">Membrane</location>
        <topology evidence="1">Multi-pass membrane protein</topology>
    </subcellularLocation>
</comment>
<dbReference type="PANTHER" id="PTHR10783">
    <property type="entry name" value="XENOTROPIC AND POLYTROPIC RETROVIRUS RECEPTOR 1-RELATED"/>
    <property type="match status" value="1"/>
</dbReference>
<name>A0A9N8YN20_9GLOM</name>
<evidence type="ECO:0000313" key="9">
    <source>
        <dbReference type="EMBL" id="CAG8435090.1"/>
    </source>
</evidence>
<comment type="caution">
    <text evidence="9">The sequence shown here is derived from an EMBL/GenBank/DDBJ whole genome shotgun (WGS) entry which is preliminary data.</text>
</comment>